<evidence type="ECO:0000313" key="2">
    <source>
        <dbReference type="Proteomes" id="UP000601108"/>
    </source>
</evidence>
<evidence type="ECO:0000313" key="1">
    <source>
        <dbReference type="EMBL" id="GGX23512.1"/>
    </source>
</evidence>
<reference evidence="1 2" key="1">
    <citation type="journal article" date="2014" name="Int. J. Syst. Evol. Microbiol.">
        <title>Complete genome sequence of Corynebacterium casei LMG S-19264T (=DSM 44701T), isolated from a smear-ripened cheese.</title>
        <authorList>
            <consortium name="US DOE Joint Genome Institute (JGI-PGF)"/>
            <person name="Walter F."/>
            <person name="Albersmeier A."/>
            <person name="Kalinowski J."/>
            <person name="Ruckert C."/>
        </authorList>
    </citation>
    <scope>NUCLEOTIDE SEQUENCE [LARGE SCALE GENOMIC DNA]</scope>
    <source>
        <strain evidence="1 2">KCTC 12285</strain>
    </source>
</reference>
<proteinExistence type="predicted"/>
<dbReference type="RefSeq" id="WP_027412416.1">
    <property type="nucleotide sequence ID" value="NZ_BMWS01000017.1"/>
</dbReference>
<comment type="caution">
    <text evidence="1">The sequence shown here is derived from an EMBL/GenBank/DDBJ whole genome shotgun (WGS) entry which is preliminary data.</text>
</comment>
<dbReference type="Proteomes" id="UP000601108">
    <property type="component" value="Unassembled WGS sequence"/>
</dbReference>
<name>A0A918JWS5_9FLAO</name>
<sequence>MSNKVIDLFGNNKIVPNTGVKYSKLLEQFMNPFMDDFKDYEFIEDILDFAINAWNTANINSIIPSENIEKTMNSIEQNKEDVLLLKRMVAHKEEKFKAYTNFIVDFELKEVNDGGDPILSVVTQEEESYLANIVNTNEENNLHAQEDFEENYINRSAFIIKPKQPFIDWLNNLYPDSKMDEIDVDIYLVNDTINDLERFLEKKFDKLFTMVLHDWHTNKKEWPQKRNYKMFKQWFRVEISETIYDLEKQPILKSE</sequence>
<gene>
    <name evidence="1" type="ORF">GCM10007384_25900</name>
</gene>
<protein>
    <submittedName>
        <fullName evidence="1">Uncharacterized protein</fullName>
    </submittedName>
</protein>
<dbReference type="AlphaFoldDB" id="A0A918JWS5"/>
<accession>A0A918JWS5</accession>
<organism evidence="1 2">
    <name type="scientific">Aquimarina muelleri</name>
    <dbReference type="NCBI Taxonomy" id="279356"/>
    <lineage>
        <taxon>Bacteria</taxon>
        <taxon>Pseudomonadati</taxon>
        <taxon>Bacteroidota</taxon>
        <taxon>Flavobacteriia</taxon>
        <taxon>Flavobacteriales</taxon>
        <taxon>Flavobacteriaceae</taxon>
        <taxon>Aquimarina</taxon>
    </lineage>
</organism>
<dbReference type="EMBL" id="BMWS01000017">
    <property type="protein sequence ID" value="GGX23512.1"/>
    <property type="molecule type" value="Genomic_DNA"/>
</dbReference>
<keyword evidence="2" id="KW-1185">Reference proteome</keyword>